<keyword evidence="2" id="KW-0812">Transmembrane</keyword>
<organism evidence="5 7">
    <name type="scientific">Eggerthella lenta</name>
    <name type="common">Eubacterium lentum</name>
    <dbReference type="NCBI Taxonomy" id="84112"/>
    <lineage>
        <taxon>Bacteria</taxon>
        <taxon>Bacillati</taxon>
        <taxon>Actinomycetota</taxon>
        <taxon>Coriobacteriia</taxon>
        <taxon>Eggerthellales</taxon>
        <taxon>Eggerthellaceae</taxon>
        <taxon>Eggerthella</taxon>
    </lineage>
</organism>
<proteinExistence type="predicted"/>
<dbReference type="EMBL" id="PPTY01000022">
    <property type="protein sequence ID" value="RDB83615.1"/>
    <property type="molecule type" value="Genomic_DNA"/>
</dbReference>
<feature type="transmembrane region" description="Helical" evidence="2">
    <location>
        <begin position="64"/>
        <end position="85"/>
    </location>
</feature>
<dbReference type="EMBL" id="WPOM01000004">
    <property type="protein sequence ID" value="MVN32097.1"/>
    <property type="molecule type" value="Genomic_DNA"/>
</dbReference>
<evidence type="ECO:0000313" key="6">
    <source>
        <dbReference type="Proteomes" id="UP000253752"/>
    </source>
</evidence>
<protein>
    <recommendedName>
        <fullName evidence="9">DUF4179 domain-containing protein</fullName>
    </recommendedName>
</protein>
<keyword evidence="2" id="KW-1133">Transmembrane helix</keyword>
<dbReference type="AlphaFoldDB" id="A0A369N1J7"/>
<evidence type="ECO:0000313" key="7">
    <source>
        <dbReference type="Proteomes" id="UP000253857"/>
    </source>
</evidence>
<gene>
    <name evidence="5" type="ORF">C1871_11125</name>
    <name evidence="4" type="ORF">C1872_11765</name>
    <name evidence="3" type="ORF">GO726_02765</name>
</gene>
<evidence type="ECO:0000313" key="8">
    <source>
        <dbReference type="Proteomes" id="UP000436429"/>
    </source>
</evidence>
<dbReference type="Proteomes" id="UP000253857">
    <property type="component" value="Unassembled WGS sequence"/>
</dbReference>
<evidence type="ECO:0000256" key="1">
    <source>
        <dbReference type="SAM" id="MobiDB-lite"/>
    </source>
</evidence>
<reference evidence="3 8" key="2">
    <citation type="submission" date="2019-11" db="EMBL/GenBank/DDBJ databases">
        <title>Whole genome shotgun sequencing (WGS) data from Adlercreutzia equolifaciens ResAG-91, Eggerthella lenta MRI-F36, MRI-F37, MRI-F40, ResAG-49, ResAG-88, ResAG-121, ResAG-145, and Gordonibacter sp. ResAG-5, ResAG-26, ResAG-43, ResAG-50, ResAG-59.</title>
        <authorList>
            <person name="Stoll D.A."/>
            <person name="Danylec N."/>
            <person name="Franz C.M.A.P."/>
            <person name="Huch M."/>
        </authorList>
    </citation>
    <scope>NUCLEOTIDE SEQUENCE [LARGE SCALE GENOMIC DNA]</scope>
    <source>
        <strain evidence="3 8">ResAG-88</strain>
    </source>
</reference>
<evidence type="ECO:0008006" key="9">
    <source>
        <dbReference type="Google" id="ProtNLM"/>
    </source>
</evidence>
<dbReference type="OMA" id="FESTCKA"/>
<evidence type="ECO:0000313" key="5">
    <source>
        <dbReference type="EMBL" id="RDB83615.1"/>
    </source>
</evidence>
<dbReference type="Proteomes" id="UP000436429">
    <property type="component" value="Unassembled WGS sequence"/>
</dbReference>
<evidence type="ECO:0000313" key="3">
    <source>
        <dbReference type="EMBL" id="MVN32097.1"/>
    </source>
</evidence>
<evidence type="ECO:0000313" key="4">
    <source>
        <dbReference type="EMBL" id="RDB77128.1"/>
    </source>
</evidence>
<accession>A0A369N1J7</accession>
<dbReference type="Proteomes" id="UP000253752">
    <property type="component" value="Unassembled WGS sequence"/>
</dbReference>
<reference evidence="6 7" key="1">
    <citation type="journal article" date="2018" name="Elife">
        <title>Discovery and characterization of a prevalent human gut bacterial enzyme sufficient for the inactivation of a family of plant toxins.</title>
        <authorList>
            <person name="Koppel N."/>
            <person name="Bisanz J.E."/>
            <person name="Pandelia M.E."/>
            <person name="Turnbaugh P.J."/>
            <person name="Balskus E.P."/>
        </authorList>
    </citation>
    <scope>NUCLEOTIDE SEQUENCE [LARGE SCALE GENOMIC DNA]</scope>
    <source>
        <strain evidence="5 7">FAA1-1-60AUCSF</strain>
        <strain evidence="4 6">MR1 #12</strain>
    </source>
</reference>
<dbReference type="GeneID" id="69509746"/>
<keyword evidence="2" id="KW-0472">Membrane</keyword>
<dbReference type="EMBL" id="PPTX01000019">
    <property type="protein sequence ID" value="RDB77128.1"/>
    <property type="molecule type" value="Genomic_DNA"/>
</dbReference>
<sequence>MKRTGQSPEQDQYRALMDDIEMPGRVHDRVMREAHRLRTAEAVHAKPTRRPRTCNQSGYRTRRFVTAVIAAACVLALASGVAFAISQQLDNATAKNSFALDAGTDDFGYGGFTKVWRSDPEIDPNNADNAPDSGQRYLSVAHLFDLSCTGTNVASLTYTVEGDRVLFYTNARMPEFSYQEGDDPYTEDRTTSFTVNYDEQNANKTEIWHALRVSFPLEGEVAELYDATTGEFYGDRRKWDVNMHENLNALLIRKYADMIAQARLKVTATYDDGTTETKTYVITPVDNLEETLRAYGEALRAQAAEEEANPGPTEPIARPQLFRFTQID</sequence>
<evidence type="ECO:0000256" key="2">
    <source>
        <dbReference type="SAM" id="Phobius"/>
    </source>
</evidence>
<comment type="caution">
    <text evidence="5">The sequence shown here is derived from an EMBL/GenBank/DDBJ whole genome shotgun (WGS) entry which is preliminary data.</text>
</comment>
<dbReference type="RefSeq" id="WP_009305859.1">
    <property type="nucleotide sequence ID" value="NZ_AP025575.1"/>
</dbReference>
<feature type="region of interest" description="Disordered" evidence="1">
    <location>
        <begin position="303"/>
        <end position="328"/>
    </location>
</feature>
<name>A0A369N1J7_EGGLN</name>